<dbReference type="Proteomes" id="UP000001351">
    <property type="component" value="Chromosome"/>
</dbReference>
<dbReference type="STRING" id="378806.STAUR_3154"/>
<keyword evidence="1" id="KW-0547">Nucleotide-binding</keyword>
<evidence type="ECO:0000313" key="5">
    <source>
        <dbReference type="Proteomes" id="UP000001351"/>
    </source>
</evidence>
<dbReference type="OrthoDB" id="9801841at2"/>
<dbReference type="GO" id="GO:0035556">
    <property type="term" value="P:intracellular signal transduction"/>
    <property type="evidence" value="ECO:0007669"/>
    <property type="project" value="TreeGrafter"/>
</dbReference>
<name>E3FVC0_STIAD</name>
<dbReference type="eggNOG" id="COG0515">
    <property type="taxonomic scope" value="Bacteria"/>
</dbReference>
<keyword evidence="4" id="KW-0418">Kinase</keyword>
<organism evidence="4 5">
    <name type="scientific">Stigmatella aurantiaca (strain DW4/3-1)</name>
    <dbReference type="NCBI Taxonomy" id="378806"/>
    <lineage>
        <taxon>Bacteria</taxon>
        <taxon>Pseudomonadati</taxon>
        <taxon>Myxococcota</taxon>
        <taxon>Myxococcia</taxon>
        <taxon>Myxococcales</taxon>
        <taxon>Cystobacterineae</taxon>
        <taxon>Archangiaceae</taxon>
        <taxon>Stigmatella</taxon>
    </lineage>
</organism>
<dbReference type="InterPro" id="IPR011009">
    <property type="entry name" value="Kinase-like_dom_sf"/>
</dbReference>
<dbReference type="PANTHER" id="PTHR24346">
    <property type="entry name" value="MAP/MICROTUBULE AFFINITY-REGULATING KINASE"/>
    <property type="match status" value="1"/>
</dbReference>
<dbReference type="GO" id="GO:0004674">
    <property type="term" value="F:protein serine/threonine kinase activity"/>
    <property type="evidence" value="ECO:0007669"/>
    <property type="project" value="TreeGrafter"/>
</dbReference>
<evidence type="ECO:0000256" key="2">
    <source>
        <dbReference type="ARBA" id="ARBA00022840"/>
    </source>
</evidence>
<evidence type="ECO:0000259" key="3">
    <source>
        <dbReference type="PROSITE" id="PS50011"/>
    </source>
</evidence>
<dbReference type="SUPFAM" id="SSF56112">
    <property type="entry name" value="Protein kinase-like (PK-like)"/>
    <property type="match status" value="1"/>
</dbReference>
<keyword evidence="4" id="KW-0808">Transferase</keyword>
<dbReference type="HOGENOM" id="CLU_028595_1_0_7"/>
<reference evidence="4 5" key="1">
    <citation type="journal article" date="2011" name="Mol. Biol. Evol.">
        <title>Comparative genomic analysis of fruiting body formation in Myxococcales.</title>
        <authorList>
            <person name="Huntley S."/>
            <person name="Hamann N."/>
            <person name="Wegener-Feldbrugge S."/>
            <person name="Treuner-Lange A."/>
            <person name="Kube M."/>
            <person name="Reinhardt R."/>
            <person name="Klages S."/>
            <person name="Muller R."/>
            <person name="Ronning C.M."/>
            <person name="Nierman W.C."/>
            <person name="Sogaard-Andersen L."/>
        </authorList>
    </citation>
    <scope>NUCLEOTIDE SEQUENCE [LARGE SCALE GENOMIC DNA]</scope>
    <source>
        <strain evidence="4 5">DW4/3-1</strain>
    </source>
</reference>
<dbReference type="KEGG" id="sur:STAUR_3154"/>
<keyword evidence="5" id="KW-1185">Reference proteome</keyword>
<dbReference type="EMBL" id="CP002271">
    <property type="protein sequence ID" value="ADO70946.1"/>
    <property type="molecule type" value="Genomic_DNA"/>
</dbReference>
<dbReference type="InterPro" id="IPR000719">
    <property type="entry name" value="Prot_kinase_dom"/>
</dbReference>
<dbReference type="Pfam" id="PF00069">
    <property type="entry name" value="Pkinase"/>
    <property type="match status" value="1"/>
</dbReference>
<protein>
    <submittedName>
        <fullName evidence="4">Protein kinase</fullName>
    </submittedName>
</protein>
<keyword evidence="2" id="KW-0067">ATP-binding</keyword>
<dbReference type="AlphaFoldDB" id="E3FVC0"/>
<dbReference type="CDD" id="cd14014">
    <property type="entry name" value="STKc_PknB_like"/>
    <property type="match status" value="1"/>
</dbReference>
<gene>
    <name evidence="4" type="ordered locus">STAUR_3154</name>
</gene>
<sequence length="447" mass="49491">MDPTTIPNGETVGPWRVLNWCGQGSYGVVYLVDRVGHAGEGLFALKIARHALNPRFEREVELLARMQHPHVPRLHDRGWWTVRGGVAFPYLVMDWVEGATLYEWNARHPLTSRRALRLLAQVARALEATHGAGGVHRDVKGDNIVVRREDAQAVLLDFGSAVYEGASVLTHHPPPPGTPRYQSPECVRFQWETLRQPTARYASQPEDDVYALGVTAYRLVMGRYPPAAMEMKETGEGVQPFYPPVEPPGKTMNVSPELSRLIMRMLSREPSKRGNAAEIAQALERAAKRAGRRADQPITRLVARKYLLRAWFGTWAQAREWLLGVALGLVLGTGMDGGKPSPHMEPTLEVAKEGGGAVGLADAAVEGSVSAEWLEPVQDGILLDIPKKPLLGQSRPPCDKPEIEINEGCWVRLLDASPPCGERRYEWKGKCYKPMINPPRPSTSISP</sequence>
<dbReference type="Gene3D" id="1.10.510.10">
    <property type="entry name" value="Transferase(Phosphotransferase) domain 1"/>
    <property type="match status" value="1"/>
</dbReference>
<proteinExistence type="predicted"/>
<evidence type="ECO:0000256" key="1">
    <source>
        <dbReference type="ARBA" id="ARBA00022741"/>
    </source>
</evidence>
<evidence type="ECO:0000313" key="4">
    <source>
        <dbReference type="EMBL" id="ADO70946.1"/>
    </source>
</evidence>
<dbReference type="GO" id="GO:0005737">
    <property type="term" value="C:cytoplasm"/>
    <property type="evidence" value="ECO:0007669"/>
    <property type="project" value="TreeGrafter"/>
</dbReference>
<accession>E3FVC0</accession>
<dbReference type="PANTHER" id="PTHR24346:SF30">
    <property type="entry name" value="MATERNAL EMBRYONIC LEUCINE ZIPPER KINASE"/>
    <property type="match status" value="1"/>
</dbReference>
<dbReference type="RefSeq" id="WP_013375608.1">
    <property type="nucleotide sequence ID" value="NC_014623.1"/>
</dbReference>
<dbReference type="GO" id="GO:0005524">
    <property type="term" value="F:ATP binding"/>
    <property type="evidence" value="ECO:0007669"/>
    <property type="project" value="UniProtKB-KW"/>
</dbReference>
<dbReference type="Gene3D" id="3.30.200.20">
    <property type="entry name" value="Phosphorylase Kinase, domain 1"/>
    <property type="match status" value="1"/>
</dbReference>
<dbReference type="SMART" id="SM00220">
    <property type="entry name" value="S_TKc"/>
    <property type="match status" value="1"/>
</dbReference>
<feature type="domain" description="Protein kinase" evidence="3">
    <location>
        <begin position="15"/>
        <end position="286"/>
    </location>
</feature>
<dbReference type="PROSITE" id="PS50011">
    <property type="entry name" value="PROTEIN_KINASE_DOM"/>
    <property type="match status" value="1"/>
</dbReference>